<dbReference type="InterPro" id="IPR048284">
    <property type="entry name" value="EryCIII-like_N"/>
</dbReference>
<feature type="domain" description="Erythromycin biosynthesis protein CIII-like C-terminal" evidence="2">
    <location>
        <begin position="234"/>
        <end position="374"/>
    </location>
</feature>
<dbReference type="RefSeq" id="WP_089959236.1">
    <property type="nucleotide sequence ID" value="NZ_FOFR01000023.1"/>
</dbReference>
<dbReference type="OrthoDB" id="5488434at2"/>
<evidence type="ECO:0000313" key="4">
    <source>
        <dbReference type="EMBL" id="SES14977.1"/>
    </source>
</evidence>
<evidence type="ECO:0000259" key="2">
    <source>
        <dbReference type="Pfam" id="PF06722"/>
    </source>
</evidence>
<dbReference type="GO" id="GO:0016758">
    <property type="term" value="F:hexosyltransferase activity"/>
    <property type="evidence" value="ECO:0007669"/>
    <property type="project" value="UniProtKB-ARBA"/>
</dbReference>
<organism evidence="4 5">
    <name type="scientific">Lentzea xinjiangensis</name>
    <dbReference type="NCBI Taxonomy" id="402600"/>
    <lineage>
        <taxon>Bacteria</taxon>
        <taxon>Bacillati</taxon>
        <taxon>Actinomycetota</taxon>
        <taxon>Actinomycetes</taxon>
        <taxon>Pseudonocardiales</taxon>
        <taxon>Pseudonocardiaceae</taxon>
        <taxon>Lentzea</taxon>
    </lineage>
</organism>
<dbReference type="STRING" id="402600.SAMN05216188_12368"/>
<evidence type="ECO:0000313" key="5">
    <source>
        <dbReference type="Proteomes" id="UP000199352"/>
    </source>
</evidence>
<gene>
    <name evidence="4" type="ORF">SAMN05216188_12368</name>
</gene>
<protein>
    <submittedName>
        <fullName evidence="4">UDP:flavonoid glycosyltransferase YjiC, YdhE family</fullName>
    </submittedName>
</protein>
<dbReference type="PANTHER" id="PTHR21015:SF22">
    <property type="entry name" value="GLYCOSYLTRANSFERASE"/>
    <property type="match status" value="1"/>
</dbReference>
<dbReference type="PANTHER" id="PTHR21015">
    <property type="entry name" value="UDP-N-ACETYLGLUCOSAMINE--N-ACETYLMURAMYL-(PENTAPEPTIDE) PYROPHOSPHORYL-UNDECAPRENOL N-ACETYLGLUCOSAMINE TRANSFERASE 1"/>
    <property type="match status" value="1"/>
</dbReference>
<feature type="domain" description="Erythromycin biosynthesis protein CIII-like N-terminal" evidence="3">
    <location>
        <begin position="96"/>
        <end position="222"/>
    </location>
</feature>
<evidence type="ECO:0000259" key="3">
    <source>
        <dbReference type="Pfam" id="PF21036"/>
    </source>
</evidence>
<accession>A0A1H9V123</accession>
<dbReference type="Proteomes" id="UP000199352">
    <property type="component" value="Unassembled WGS sequence"/>
</dbReference>
<keyword evidence="5" id="KW-1185">Reference proteome</keyword>
<proteinExistence type="predicted"/>
<dbReference type="InterPro" id="IPR010610">
    <property type="entry name" value="EryCIII-like_C"/>
</dbReference>
<dbReference type="AlphaFoldDB" id="A0A1H9V123"/>
<dbReference type="Gene3D" id="3.40.50.2000">
    <property type="entry name" value="Glycogen Phosphorylase B"/>
    <property type="match status" value="2"/>
</dbReference>
<dbReference type="CDD" id="cd03784">
    <property type="entry name" value="GT1_Gtf-like"/>
    <property type="match status" value="1"/>
</dbReference>
<dbReference type="SUPFAM" id="SSF53756">
    <property type="entry name" value="UDP-Glycosyltransferase/glycogen phosphorylase"/>
    <property type="match status" value="1"/>
</dbReference>
<dbReference type="GO" id="GO:0008194">
    <property type="term" value="F:UDP-glycosyltransferase activity"/>
    <property type="evidence" value="ECO:0007669"/>
    <property type="project" value="InterPro"/>
</dbReference>
<dbReference type="Pfam" id="PF21036">
    <property type="entry name" value="EryCIII-like_N"/>
    <property type="match status" value="1"/>
</dbReference>
<reference evidence="5" key="1">
    <citation type="submission" date="2016-10" db="EMBL/GenBank/DDBJ databases">
        <authorList>
            <person name="Varghese N."/>
            <person name="Submissions S."/>
        </authorList>
    </citation>
    <scope>NUCLEOTIDE SEQUENCE [LARGE SCALE GENOMIC DNA]</scope>
    <source>
        <strain evidence="5">CGMCC 4.3525</strain>
    </source>
</reference>
<dbReference type="Pfam" id="PF06722">
    <property type="entry name" value="EryCIII-like_C"/>
    <property type="match status" value="1"/>
</dbReference>
<dbReference type="InterPro" id="IPR002213">
    <property type="entry name" value="UDP_glucos_trans"/>
</dbReference>
<keyword evidence="1 4" id="KW-0808">Transferase</keyword>
<name>A0A1H9V123_9PSEU</name>
<dbReference type="EMBL" id="FOFR01000023">
    <property type="protein sequence ID" value="SES14977.1"/>
    <property type="molecule type" value="Genomic_DNA"/>
</dbReference>
<evidence type="ECO:0000256" key="1">
    <source>
        <dbReference type="ARBA" id="ARBA00022679"/>
    </source>
</evidence>
<sequence>MRVLFTTVPAVGHLYPTLPLARALRGRDDVVAYAGPPSLGQLMTGEDVEVLTAGCDIPELAAELARRVDLPSAPGEMPPATEAELFAGVRVDLAFDDTLAAARRWRPDLVVGDTCDYVGPMVAAALGVPYGNVTLGQQFEPARREAHRARAASQYRQRGLSQRAPAFSADICPPALQSDDWQQPERWLPMRPEAHRVPGAPVVPATTGRSTPERPRVLLTFGTLYGAVEVLSPLIEEIVALDVDLHVTLGLAATAEDFGVDRNRVTFEPFAPIAELLSGVDLVVSHAGAGTTYAALAAGIPLVLLPQGADQFSVADRAVTAGAALRLLPGEATPAGVRRLITAALTEPRYRAAAAEVAHQIADMPPATSVAESIALIMR</sequence>